<dbReference type="PANTHER" id="PTHR23127:SF0">
    <property type="entry name" value="H_ACA RIBONUCLEOPROTEIN COMPLEX SUBUNIT DKC1"/>
    <property type="match status" value="1"/>
</dbReference>
<comment type="caution">
    <text evidence="5">The sequence shown here is derived from an EMBL/GenBank/DDBJ whole genome shotgun (WGS) entry which is preliminary data.</text>
</comment>
<dbReference type="PROSITE" id="PS50890">
    <property type="entry name" value="PUA"/>
    <property type="match status" value="1"/>
</dbReference>
<name>A0A0W8F179_9ZZZZ</name>
<dbReference type="AlphaFoldDB" id="A0A0W8F179"/>
<dbReference type="InterPro" id="IPR002501">
    <property type="entry name" value="PsdUridine_synth_N"/>
</dbReference>
<dbReference type="SUPFAM" id="SSF55120">
    <property type="entry name" value="Pseudouridine synthase"/>
    <property type="match status" value="1"/>
</dbReference>
<dbReference type="EMBL" id="LNQE01001633">
    <property type="protein sequence ID" value="KUG14663.1"/>
    <property type="molecule type" value="Genomic_DNA"/>
</dbReference>
<dbReference type="EC" id="4.2.1.70" evidence="5"/>
<gene>
    <name evidence="5" type="ORF">ASZ90_015692</name>
</gene>
<dbReference type="InterPro" id="IPR020103">
    <property type="entry name" value="PsdUridine_synth_cat_dom_sf"/>
</dbReference>
<dbReference type="Gene3D" id="3.30.2350.10">
    <property type="entry name" value="Pseudouridine synthase"/>
    <property type="match status" value="1"/>
</dbReference>
<dbReference type="GO" id="GO:1990481">
    <property type="term" value="P:mRNA pseudouridine synthesis"/>
    <property type="evidence" value="ECO:0007669"/>
    <property type="project" value="TreeGrafter"/>
</dbReference>
<dbReference type="NCBIfam" id="NF003280">
    <property type="entry name" value="PRK04270.1"/>
    <property type="match status" value="1"/>
</dbReference>
<accession>A0A0W8F179</accession>
<protein>
    <submittedName>
        <fullName evidence="5">Trna pseudouridine 55 synthase</fullName>
        <ecNumber evidence="5">4.2.1.70</ecNumber>
    </submittedName>
</protein>
<feature type="region of interest" description="Disordered" evidence="2">
    <location>
        <begin position="295"/>
        <end position="320"/>
    </location>
</feature>
<evidence type="ECO:0000256" key="2">
    <source>
        <dbReference type="SAM" id="MobiDB-lite"/>
    </source>
</evidence>
<dbReference type="GO" id="GO:0009982">
    <property type="term" value="F:pseudouridine synthase activity"/>
    <property type="evidence" value="ECO:0007669"/>
    <property type="project" value="InterPro"/>
</dbReference>
<dbReference type="SMART" id="SM00359">
    <property type="entry name" value="PUA"/>
    <property type="match status" value="1"/>
</dbReference>
<dbReference type="InterPro" id="IPR015947">
    <property type="entry name" value="PUA-like_sf"/>
</dbReference>
<organism evidence="5">
    <name type="scientific">hydrocarbon metagenome</name>
    <dbReference type="NCBI Taxonomy" id="938273"/>
    <lineage>
        <taxon>unclassified sequences</taxon>
        <taxon>metagenomes</taxon>
        <taxon>ecological metagenomes</taxon>
    </lineage>
</organism>
<dbReference type="SUPFAM" id="SSF88697">
    <property type="entry name" value="PUA domain-like"/>
    <property type="match status" value="1"/>
</dbReference>
<dbReference type="InterPro" id="IPR012960">
    <property type="entry name" value="Dyskerin-like"/>
</dbReference>
<dbReference type="NCBIfam" id="TIGR00425">
    <property type="entry name" value="CBF5"/>
    <property type="match status" value="1"/>
</dbReference>
<dbReference type="PANTHER" id="PTHR23127">
    <property type="entry name" value="CENTROMERE/MICROTUBULE BINDING PROTEIN CBF5"/>
    <property type="match status" value="1"/>
</dbReference>
<dbReference type="Gene3D" id="2.30.130.10">
    <property type="entry name" value="PUA domain"/>
    <property type="match status" value="1"/>
</dbReference>
<keyword evidence="5" id="KW-0456">Lyase</keyword>
<dbReference type="Pfam" id="PF01509">
    <property type="entry name" value="TruB_N"/>
    <property type="match status" value="1"/>
</dbReference>
<evidence type="ECO:0000313" key="5">
    <source>
        <dbReference type="EMBL" id="KUG14663.1"/>
    </source>
</evidence>
<feature type="domain" description="PUA" evidence="3">
    <location>
        <begin position="217"/>
        <end position="290"/>
    </location>
</feature>
<proteinExistence type="predicted"/>
<evidence type="ECO:0000259" key="4">
    <source>
        <dbReference type="SMART" id="SM01136"/>
    </source>
</evidence>
<dbReference type="SMART" id="SM01136">
    <property type="entry name" value="DKCLD"/>
    <property type="match status" value="1"/>
</dbReference>
<dbReference type="GO" id="GO:0031118">
    <property type="term" value="P:rRNA pseudouridine synthesis"/>
    <property type="evidence" value="ECO:0007669"/>
    <property type="project" value="TreeGrafter"/>
</dbReference>
<feature type="domain" description="Dyskerin-like" evidence="4">
    <location>
        <begin position="1"/>
        <end position="32"/>
    </location>
</feature>
<dbReference type="InterPro" id="IPR032819">
    <property type="entry name" value="TruB_C"/>
</dbReference>
<dbReference type="InterPro" id="IPR004802">
    <property type="entry name" value="tRNA_PsdUridine_synth_B_fam"/>
</dbReference>
<dbReference type="GO" id="GO:0031120">
    <property type="term" value="P:snRNA pseudouridine synthesis"/>
    <property type="evidence" value="ECO:0007669"/>
    <property type="project" value="TreeGrafter"/>
</dbReference>
<dbReference type="GO" id="GO:0000495">
    <property type="term" value="P:box H/ACA sno(s)RNA 3'-end processing"/>
    <property type="evidence" value="ECO:0007669"/>
    <property type="project" value="TreeGrafter"/>
</dbReference>
<dbReference type="Pfam" id="PF16198">
    <property type="entry name" value="TruB_C_2"/>
    <property type="match status" value="1"/>
</dbReference>
<reference evidence="5" key="1">
    <citation type="journal article" date="2015" name="Proc. Natl. Acad. Sci. U.S.A.">
        <title>Networks of energetic and metabolic interactions define dynamics in microbial communities.</title>
        <authorList>
            <person name="Embree M."/>
            <person name="Liu J.K."/>
            <person name="Al-Bassam M.M."/>
            <person name="Zengler K."/>
        </authorList>
    </citation>
    <scope>NUCLEOTIDE SEQUENCE</scope>
</reference>
<keyword evidence="1" id="KW-0413">Isomerase</keyword>
<sequence>MTGEKAPQRQILVDDGLLVIDKPRGPSSHQVTAWAGEILGAKVGHAGTLDPGVSGVLTVMIGKAVRLAPILLSEEKEYVCLFRLHGDIAISNVEAALAEFTGRIYQRPPRKSAVSRNLRIRMVHGIELLDHEGRQYLIRVRCDAGTYIRSLCHHLGMALGTDGHMVELRRTRSGPFGERHAHTLQELSDAVAAAKAGDSSRLQEMVRSPGEALGDLPKVILRDTAVDAVCHGAVLARAGIHRHDAFDRGAQVVLLSTRGELVALGRSLVSSREAASLQHGFVIASHTVFMDPGTYQRGWKKGHPQDSRDHGGKDSIKKNT</sequence>
<dbReference type="GO" id="GO:0004730">
    <property type="term" value="F:pseudouridylate synthase activity"/>
    <property type="evidence" value="ECO:0007669"/>
    <property type="project" value="UniProtKB-EC"/>
</dbReference>
<evidence type="ECO:0000259" key="3">
    <source>
        <dbReference type="SMART" id="SM00359"/>
    </source>
</evidence>
<dbReference type="InterPro" id="IPR036974">
    <property type="entry name" value="PUA_sf"/>
</dbReference>
<evidence type="ECO:0000256" key="1">
    <source>
        <dbReference type="ARBA" id="ARBA00023235"/>
    </source>
</evidence>
<dbReference type="Pfam" id="PF01472">
    <property type="entry name" value="PUA"/>
    <property type="match status" value="1"/>
</dbReference>
<dbReference type="CDD" id="cd21148">
    <property type="entry name" value="PUA_Cbf5"/>
    <property type="match status" value="1"/>
</dbReference>
<dbReference type="GO" id="GO:0003723">
    <property type="term" value="F:RNA binding"/>
    <property type="evidence" value="ECO:0007669"/>
    <property type="project" value="InterPro"/>
</dbReference>
<feature type="compositionally biased region" description="Basic and acidic residues" evidence="2">
    <location>
        <begin position="303"/>
        <end position="320"/>
    </location>
</feature>
<dbReference type="InterPro" id="IPR002478">
    <property type="entry name" value="PUA"/>
</dbReference>